<dbReference type="InterPro" id="IPR003961">
    <property type="entry name" value="FN3_dom"/>
</dbReference>
<feature type="domain" description="Fibronectin type-III" evidence="4">
    <location>
        <begin position="320"/>
        <end position="418"/>
    </location>
</feature>
<protein>
    <recommendedName>
        <fullName evidence="7">Titin</fullName>
    </recommendedName>
</protein>
<evidence type="ECO:0008006" key="7">
    <source>
        <dbReference type="Google" id="ProtNLM"/>
    </source>
</evidence>
<keyword evidence="1" id="KW-0677">Repeat</keyword>
<proteinExistence type="predicted"/>
<dbReference type="Proteomes" id="UP000324629">
    <property type="component" value="Unassembled WGS sequence"/>
</dbReference>
<feature type="domain" description="Fibronectin type-III" evidence="4">
    <location>
        <begin position="422"/>
        <end position="529"/>
    </location>
</feature>
<feature type="region of interest" description="Disordered" evidence="2">
    <location>
        <begin position="256"/>
        <end position="275"/>
    </location>
</feature>
<evidence type="ECO:0000256" key="2">
    <source>
        <dbReference type="SAM" id="MobiDB-lite"/>
    </source>
</evidence>
<dbReference type="InterPro" id="IPR013098">
    <property type="entry name" value="Ig_I-set"/>
</dbReference>
<feature type="domain" description="Ig-like" evidence="3">
    <location>
        <begin position="120"/>
        <end position="210"/>
    </location>
</feature>
<dbReference type="AlphaFoldDB" id="A0A5J4NA81"/>
<dbReference type="GO" id="GO:0031430">
    <property type="term" value="C:M band"/>
    <property type="evidence" value="ECO:0007669"/>
    <property type="project" value="TreeGrafter"/>
</dbReference>
<dbReference type="SMART" id="SM00409">
    <property type="entry name" value="IG"/>
    <property type="match status" value="2"/>
</dbReference>
<dbReference type="InterPro" id="IPR007110">
    <property type="entry name" value="Ig-like_dom"/>
</dbReference>
<dbReference type="SUPFAM" id="SSF49265">
    <property type="entry name" value="Fibronectin type III"/>
    <property type="match status" value="2"/>
</dbReference>
<comment type="caution">
    <text evidence="5">The sequence shown here is derived from an EMBL/GenBank/DDBJ whole genome shotgun (WGS) entry which is preliminary data.</text>
</comment>
<dbReference type="InterPro" id="IPR036116">
    <property type="entry name" value="FN3_sf"/>
</dbReference>
<dbReference type="SMART" id="SM00060">
    <property type="entry name" value="FN3"/>
    <property type="match status" value="3"/>
</dbReference>
<evidence type="ECO:0000313" key="5">
    <source>
        <dbReference type="EMBL" id="KAA3672496.1"/>
    </source>
</evidence>
<dbReference type="InterPro" id="IPR003599">
    <property type="entry name" value="Ig_sub"/>
</dbReference>
<dbReference type="InterPro" id="IPR013783">
    <property type="entry name" value="Ig-like_fold"/>
</dbReference>
<keyword evidence="6" id="KW-1185">Reference proteome</keyword>
<evidence type="ECO:0000259" key="3">
    <source>
        <dbReference type="PROSITE" id="PS50835"/>
    </source>
</evidence>
<dbReference type="GO" id="GO:0045214">
    <property type="term" value="P:sarcomere organization"/>
    <property type="evidence" value="ECO:0007669"/>
    <property type="project" value="TreeGrafter"/>
</dbReference>
<evidence type="ECO:0000259" key="4">
    <source>
        <dbReference type="PROSITE" id="PS50853"/>
    </source>
</evidence>
<feature type="domain" description="Fibronectin type-III" evidence="4">
    <location>
        <begin position="12"/>
        <end position="120"/>
    </location>
</feature>
<dbReference type="Gene3D" id="2.60.40.10">
    <property type="entry name" value="Immunoglobulins"/>
    <property type="match status" value="5"/>
</dbReference>
<dbReference type="PANTHER" id="PTHR13817:SF166">
    <property type="entry name" value="NEURONAL IGCAM-RELATED"/>
    <property type="match status" value="1"/>
</dbReference>
<dbReference type="PANTHER" id="PTHR13817">
    <property type="entry name" value="TITIN"/>
    <property type="match status" value="1"/>
</dbReference>
<dbReference type="Pfam" id="PF00041">
    <property type="entry name" value="fn3"/>
    <property type="match status" value="3"/>
</dbReference>
<dbReference type="PROSITE" id="PS50835">
    <property type="entry name" value="IG_LIKE"/>
    <property type="match status" value="1"/>
</dbReference>
<feature type="region of interest" description="Disordered" evidence="2">
    <location>
        <begin position="509"/>
        <end position="529"/>
    </location>
</feature>
<dbReference type="Pfam" id="PF07679">
    <property type="entry name" value="I-set"/>
    <property type="match status" value="2"/>
</dbReference>
<name>A0A5J4NA81_9TREM</name>
<reference evidence="5 6" key="1">
    <citation type="journal article" date="2019" name="Gigascience">
        <title>Whole-genome sequence of the oriental lung fluke Paragonimus westermani.</title>
        <authorList>
            <person name="Oey H."/>
            <person name="Zakrzewski M."/>
            <person name="Narain K."/>
            <person name="Devi K.R."/>
            <person name="Agatsuma T."/>
            <person name="Nawaratna S."/>
            <person name="Gobert G.N."/>
            <person name="Jones M.K."/>
            <person name="Ragan M.A."/>
            <person name="McManus D.P."/>
            <person name="Krause L."/>
        </authorList>
    </citation>
    <scope>NUCLEOTIDE SEQUENCE [LARGE SCALE GENOMIC DNA]</scope>
    <source>
        <strain evidence="5 6">IND2009</strain>
    </source>
</reference>
<organism evidence="5 6">
    <name type="scientific">Paragonimus westermani</name>
    <dbReference type="NCBI Taxonomy" id="34504"/>
    <lineage>
        <taxon>Eukaryota</taxon>
        <taxon>Metazoa</taxon>
        <taxon>Spiralia</taxon>
        <taxon>Lophotrochozoa</taxon>
        <taxon>Platyhelminthes</taxon>
        <taxon>Trematoda</taxon>
        <taxon>Digenea</taxon>
        <taxon>Plagiorchiida</taxon>
        <taxon>Troglotremata</taxon>
        <taxon>Troglotrematidae</taxon>
        <taxon>Paragonimus</taxon>
    </lineage>
</organism>
<evidence type="ECO:0000256" key="1">
    <source>
        <dbReference type="ARBA" id="ARBA00022737"/>
    </source>
</evidence>
<gene>
    <name evidence="5" type="ORF">DEA37_0006027</name>
</gene>
<accession>A0A5J4NA81</accession>
<evidence type="ECO:0000313" key="6">
    <source>
        <dbReference type="Proteomes" id="UP000324629"/>
    </source>
</evidence>
<dbReference type="PROSITE" id="PS50853">
    <property type="entry name" value="FN3"/>
    <property type="match status" value="3"/>
</dbReference>
<dbReference type="InterPro" id="IPR050964">
    <property type="entry name" value="Striated_Muscle_Regulatory"/>
</dbReference>
<sequence length="529" mass="58060">MENIHPLRIGPPPSPVNVKAVVNPAKAPVEEQSIELTWEQPTDQATSAGPVSNFYIELKPSDSTRWQDVSADFTITEPHCTLPSTGLKEFTSYEFRVTAENKAGKSKPSGPSNPVELGVPLEFVRPLTDVSVTEVTGEPVVLECELSRVARDKVQWLKDGKPLGRVPDRVRVEEDAGGRVHRLVFSPLQEEDLGVYTIRVDKLSSEARVDMRVAPTLRLSDKFTDRLILKAGASAVIEIPFAASPKPKVQWSWKPRVRPDAEPGSAQTPRFKPDVVSGMTSLPLGKVKREDAGDYEVMISNELGEVSVTVQLIVLDKPSAPRQPDVSENTGERVLFHWLEPEFTGLSADVSVTEALTYVIEMRESTQRVGKPVTTTRELQTPIEGLQLNKSYIFSVAAKNEVGQSDFVDTKPISTKLDYGPPPSPVNVKAVVNPAKAPVEEQSIELTWEQPTDQATSAGPVSNFYIELKPSDSTRWQDVSADFTITEPHCTLPSTGLKEFTSYEFRVTAENKAGKSKPSGPSNPVELGE</sequence>
<dbReference type="CDD" id="cd00063">
    <property type="entry name" value="FN3"/>
    <property type="match status" value="3"/>
</dbReference>
<dbReference type="InterPro" id="IPR036179">
    <property type="entry name" value="Ig-like_dom_sf"/>
</dbReference>
<dbReference type="SUPFAM" id="SSF48726">
    <property type="entry name" value="Immunoglobulin"/>
    <property type="match status" value="2"/>
</dbReference>
<dbReference type="EMBL" id="QNGE01004834">
    <property type="protein sequence ID" value="KAA3672496.1"/>
    <property type="molecule type" value="Genomic_DNA"/>
</dbReference>